<dbReference type="EMBL" id="QOCR01000004">
    <property type="protein sequence ID" value="RHW49913.1"/>
    <property type="molecule type" value="Genomic_DNA"/>
</dbReference>
<dbReference type="Proteomes" id="UP000284822">
    <property type="component" value="Unassembled WGS sequence"/>
</dbReference>
<keyword evidence="1" id="KW-0472">Membrane</keyword>
<accession>A0A347SRD3</accession>
<dbReference type="OrthoDB" id="2139526at2"/>
<gene>
    <name evidence="3" type="ORF">DS831_07050</name>
    <name evidence="2" type="ORF">DS832_05480</name>
</gene>
<organism evidence="3 4">
    <name type="scientific">Bombilactobacillus bombi</name>
    <dbReference type="NCBI Taxonomy" id="1303590"/>
    <lineage>
        <taxon>Bacteria</taxon>
        <taxon>Bacillati</taxon>
        <taxon>Bacillota</taxon>
        <taxon>Bacilli</taxon>
        <taxon>Lactobacillales</taxon>
        <taxon>Lactobacillaceae</taxon>
        <taxon>Bombilactobacillus</taxon>
    </lineage>
</organism>
<keyword evidence="1" id="KW-0812">Transmembrane</keyword>
<dbReference type="AlphaFoldDB" id="A0A347SRD3"/>
<sequence>MDNVKYLVVIFWTIIYGQVIGFIGSSLISASYSPINALIVSTIFGIILCVLPSILKPNTKKG</sequence>
<evidence type="ECO:0000313" key="4">
    <source>
        <dbReference type="Proteomes" id="UP000284109"/>
    </source>
</evidence>
<comment type="caution">
    <text evidence="3">The sequence shown here is derived from an EMBL/GenBank/DDBJ whole genome shotgun (WGS) entry which is preliminary data.</text>
</comment>
<dbReference type="EMBL" id="QOCS01000009">
    <property type="protein sequence ID" value="RHW46936.1"/>
    <property type="molecule type" value="Genomic_DNA"/>
</dbReference>
<reference evidence="4 5" key="1">
    <citation type="submission" date="2018-07" db="EMBL/GenBank/DDBJ databases">
        <title>Genome sequences of six Lactobacillus spp. isolated from bumble bee guts.</title>
        <authorList>
            <person name="Motta E.V.S."/>
            <person name="Moran N.A."/>
        </authorList>
    </citation>
    <scope>NUCLEOTIDE SEQUENCE [LARGE SCALE GENOMIC DNA]</scope>
    <source>
        <strain evidence="3 4">BI-1.1</strain>
        <strain evidence="2 5">LV-8.1</strain>
    </source>
</reference>
<evidence type="ECO:0000313" key="3">
    <source>
        <dbReference type="EMBL" id="RHW49913.1"/>
    </source>
</evidence>
<dbReference type="InterPro" id="IPR021324">
    <property type="entry name" value="DUF2929"/>
</dbReference>
<evidence type="ECO:0000256" key="1">
    <source>
        <dbReference type="SAM" id="Phobius"/>
    </source>
</evidence>
<evidence type="ECO:0000313" key="5">
    <source>
        <dbReference type="Proteomes" id="UP000284822"/>
    </source>
</evidence>
<protein>
    <submittedName>
        <fullName evidence="3">DUF2929 domain-containing protein</fullName>
    </submittedName>
</protein>
<dbReference type="Pfam" id="PF11151">
    <property type="entry name" value="DUF2929"/>
    <property type="match status" value="1"/>
</dbReference>
<name>A0A347SRD3_9LACO</name>
<dbReference type="KEGG" id="lbm:DS830_03535"/>
<feature type="transmembrane region" description="Helical" evidence="1">
    <location>
        <begin position="35"/>
        <end position="55"/>
    </location>
</feature>
<keyword evidence="4" id="KW-1185">Reference proteome</keyword>
<dbReference type="Proteomes" id="UP000284109">
    <property type="component" value="Unassembled WGS sequence"/>
</dbReference>
<feature type="transmembrane region" description="Helical" evidence="1">
    <location>
        <begin position="6"/>
        <end position="28"/>
    </location>
</feature>
<proteinExistence type="predicted"/>
<evidence type="ECO:0000313" key="2">
    <source>
        <dbReference type="EMBL" id="RHW46936.1"/>
    </source>
</evidence>
<keyword evidence="1" id="KW-1133">Transmembrane helix</keyword>